<dbReference type="Pfam" id="PF00270">
    <property type="entry name" value="DEAD"/>
    <property type="match status" value="1"/>
</dbReference>
<dbReference type="InterPro" id="IPR047112">
    <property type="entry name" value="RecG/Mfd"/>
</dbReference>
<dbReference type="PANTHER" id="PTHR47964">
    <property type="entry name" value="ATP-DEPENDENT DNA HELICASE HOMOLOG RECG, CHLOROPLASTIC"/>
    <property type="match status" value="1"/>
</dbReference>
<dbReference type="PROSITE" id="PS51194">
    <property type="entry name" value="HELICASE_CTER"/>
    <property type="match status" value="1"/>
</dbReference>
<evidence type="ECO:0000256" key="4">
    <source>
        <dbReference type="ARBA" id="ARBA00022806"/>
    </source>
</evidence>
<evidence type="ECO:0000256" key="2">
    <source>
        <dbReference type="ARBA" id="ARBA00022763"/>
    </source>
</evidence>
<dbReference type="Gene3D" id="2.40.50.140">
    <property type="entry name" value="Nucleic acid-binding proteins"/>
    <property type="match status" value="1"/>
</dbReference>
<dbReference type="InterPro" id="IPR011545">
    <property type="entry name" value="DEAD/DEAH_box_helicase_dom"/>
</dbReference>
<dbReference type="InterPro" id="IPR012340">
    <property type="entry name" value="NA-bd_OB-fold"/>
</dbReference>
<dbReference type="SUPFAM" id="SSF50249">
    <property type="entry name" value="Nucleic acid-binding proteins"/>
    <property type="match status" value="1"/>
</dbReference>
<dbReference type="InterPro" id="IPR027417">
    <property type="entry name" value="P-loop_NTPase"/>
</dbReference>
<protein>
    <submittedName>
        <fullName evidence="10">ATP-dependent DNA helicase RecG</fullName>
    </submittedName>
</protein>
<proteinExistence type="predicted"/>
<dbReference type="SMART" id="SM00487">
    <property type="entry name" value="DEXDc"/>
    <property type="match status" value="1"/>
</dbReference>
<evidence type="ECO:0000256" key="3">
    <source>
        <dbReference type="ARBA" id="ARBA00022801"/>
    </source>
</evidence>
<keyword evidence="4 10" id="KW-0347">Helicase</keyword>
<dbReference type="Pfam" id="PF19833">
    <property type="entry name" value="RecG_dom3_C"/>
    <property type="match status" value="1"/>
</dbReference>
<dbReference type="InterPro" id="IPR001650">
    <property type="entry name" value="Helicase_C-like"/>
</dbReference>
<dbReference type="EMBL" id="BSOS01000013">
    <property type="protein sequence ID" value="GLR66326.1"/>
    <property type="molecule type" value="Genomic_DNA"/>
</dbReference>
<dbReference type="CDD" id="cd17992">
    <property type="entry name" value="DEXHc_RecG"/>
    <property type="match status" value="1"/>
</dbReference>
<evidence type="ECO:0000313" key="10">
    <source>
        <dbReference type="EMBL" id="GLR66326.1"/>
    </source>
</evidence>
<dbReference type="SUPFAM" id="SSF52540">
    <property type="entry name" value="P-loop containing nucleoside triphosphate hydrolases"/>
    <property type="match status" value="2"/>
</dbReference>
<organism evidence="10 11">
    <name type="scientific">Acidocella aquatica</name>
    <dbReference type="NCBI Taxonomy" id="1922313"/>
    <lineage>
        <taxon>Bacteria</taxon>
        <taxon>Pseudomonadati</taxon>
        <taxon>Pseudomonadota</taxon>
        <taxon>Alphaproteobacteria</taxon>
        <taxon>Acetobacterales</taxon>
        <taxon>Acidocellaceae</taxon>
        <taxon>Acidocella</taxon>
    </lineage>
</organism>
<keyword evidence="6" id="KW-0238">DNA-binding</keyword>
<keyword evidence="3" id="KW-0378">Hydrolase</keyword>
<dbReference type="InterPro" id="IPR045562">
    <property type="entry name" value="RecG_dom3_C"/>
</dbReference>
<evidence type="ECO:0000256" key="5">
    <source>
        <dbReference type="ARBA" id="ARBA00022840"/>
    </source>
</evidence>
<dbReference type="RefSeq" id="WP_284257003.1">
    <property type="nucleotide sequence ID" value="NZ_BSOS01000013.1"/>
</dbReference>
<keyword evidence="2" id="KW-0227">DNA damage</keyword>
<evidence type="ECO:0000256" key="1">
    <source>
        <dbReference type="ARBA" id="ARBA00022741"/>
    </source>
</evidence>
<keyword evidence="11" id="KW-1185">Reference proteome</keyword>
<accession>A0ABQ6A3D3</accession>
<evidence type="ECO:0000259" key="9">
    <source>
        <dbReference type="PROSITE" id="PS51194"/>
    </source>
</evidence>
<dbReference type="Proteomes" id="UP001156641">
    <property type="component" value="Unassembled WGS sequence"/>
</dbReference>
<dbReference type="NCBIfam" id="NF008164">
    <property type="entry name" value="PRK10917.1-2"/>
    <property type="match status" value="1"/>
</dbReference>
<dbReference type="PROSITE" id="PS51192">
    <property type="entry name" value="HELICASE_ATP_BIND_1"/>
    <property type="match status" value="1"/>
</dbReference>
<dbReference type="GO" id="GO:0004386">
    <property type="term" value="F:helicase activity"/>
    <property type="evidence" value="ECO:0007669"/>
    <property type="project" value="UniProtKB-KW"/>
</dbReference>
<reference evidence="11" key="1">
    <citation type="journal article" date="2019" name="Int. J. Syst. Evol. Microbiol.">
        <title>The Global Catalogue of Microorganisms (GCM) 10K type strain sequencing project: providing services to taxonomists for standard genome sequencing and annotation.</title>
        <authorList>
            <consortium name="The Broad Institute Genomics Platform"/>
            <consortium name="The Broad Institute Genome Sequencing Center for Infectious Disease"/>
            <person name="Wu L."/>
            <person name="Ma J."/>
        </authorList>
    </citation>
    <scope>NUCLEOTIDE SEQUENCE [LARGE SCALE GENOMIC DNA]</scope>
    <source>
        <strain evidence="11">NBRC 112502</strain>
    </source>
</reference>
<evidence type="ECO:0000259" key="8">
    <source>
        <dbReference type="PROSITE" id="PS51192"/>
    </source>
</evidence>
<evidence type="ECO:0000313" key="11">
    <source>
        <dbReference type="Proteomes" id="UP001156641"/>
    </source>
</evidence>
<keyword evidence="7" id="KW-0234">DNA repair</keyword>
<dbReference type="CDD" id="cd04488">
    <property type="entry name" value="RecG_wedge_OBF"/>
    <property type="match status" value="1"/>
</dbReference>
<dbReference type="Pfam" id="PF00271">
    <property type="entry name" value="Helicase_C"/>
    <property type="match status" value="1"/>
</dbReference>
<name>A0ABQ6A3D3_9PROT</name>
<sequence length="684" mass="74652">MTLEILDPLRAPISSLPGLGPKLSALVGRLVGGDSVRDVLFHLPVDFLDRRAAPKIRDARAGMLATLRVEVIRHEVPGKKTQPHRVVIGDETGFAEVVLFHAARLVQFPIGARLVVSGRLEEFGGRLVMAHPDYVASQLQEHDFPWVEPVWPLAAGVVPRVMRRAALGALARLPELAEWQDASVLRKRGWPGFGQALRALHAPVELPDDKPGERLAYDELLARQLSFAIVRARRRKRPGRVLLGDGHLRVEALRRFGHELTAGQLQALAEIDADMAAPHQMLRLLQGDVGAGKTLVALLAMLRAVEAGAQAALMAPTEILAKQHYATFQKLCPVPVALLTGNVKGVERRRILAALADGHLPIVIGTHAIFQKEVAFGDLALAVIDEQHRFGVDQRLALSAKGAAADLLVMTATPIPRTLLLTHWAEMEVSRITGKPAGRQKITTTLHKVSELEKVLAAIARAIAAGGLVYWVCPLVTESEVLDITATEVRYAQLRERFGALVTLAHGQQEAAVRDAALADFGAGRCKILVATTVIEVGMDVRAANIMVIEHAERFGLAQLHQLRGRVGRGDAKSFCLLLHDDKIGVSARKRLTLLRDTEDGFVIADEDFRLRGSGDFLGTRQSGLPGYRLADAEKHADLLPMARQDAVMLLQRDPKLETQRGQAVRVLLNLFDQREAILTVRAG</sequence>
<feature type="domain" description="Helicase ATP-binding" evidence="8">
    <location>
        <begin position="274"/>
        <end position="432"/>
    </location>
</feature>
<keyword evidence="1" id="KW-0547">Nucleotide-binding</keyword>
<keyword evidence="5" id="KW-0067">ATP-binding</keyword>
<feature type="domain" description="Helicase C-terminal" evidence="9">
    <location>
        <begin position="451"/>
        <end position="610"/>
    </location>
</feature>
<dbReference type="Gene3D" id="3.40.50.300">
    <property type="entry name" value="P-loop containing nucleotide triphosphate hydrolases"/>
    <property type="match status" value="2"/>
</dbReference>
<dbReference type="PANTHER" id="PTHR47964:SF1">
    <property type="entry name" value="ATP-DEPENDENT DNA HELICASE HOMOLOG RECG, CHLOROPLASTIC"/>
    <property type="match status" value="1"/>
</dbReference>
<dbReference type="InterPro" id="IPR014001">
    <property type="entry name" value="Helicase_ATP-bd"/>
</dbReference>
<evidence type="ECO:0000256" key="6">
    <source>
        <dbReference type="ARBA" id="ARBA00023125"/>
    </source>
</evidence>
<dbReference type="SMART" id="SM00490">
    <property type="entry name" value="HELICc"/>
    <property type="match status" value="1"/>
</dbReference>
<comment type="caution">
    <text evidence="10">The sequence shown here is derived from an EMBL/GenBank/DDBJ whole genome shotgun (WGS) entry which is preliminary data.</text>
</comment>
<evidence type="ECO:0000256" key="7">
    <source>
        <dbReference type="ARBA" id="ARBA00023204"/>
    </source>
</evidence>
<gene>
    <name evidence="10" type="ORF">GCM10010909_10060</name>
</gene>